<dbReference type="Gene3D" id="6.10.250.3110">
    <property type="match status" value="1"/>
</dbReference>
<evidence type="ECO:0000256" key="1">
    <source>
        <dbReference type="SAM" id="Coils"/>
    </source>
</evidence>
<organism evidence="3 4">
    <name type="scientific">Trichomonas vaginalis (strain ATCC PRA-98 / G3)</name>
    <dbReference type="NCBI Taxonomy" id="412133"/>
    <lineage>
        <taxon>Eukaryota</taxon>
        <taxon>Metamonada</taxon>
        <taxon>Parabasalia</taxon>
        <taxon>Trichomonadida</taxon>
        <taxon>Trichomonadidae</taxon>
        <taxon>Trichomonas</taxon>
    </lineage>
</organism>
<accession>A2FLT2</accession>
<dbReference type="Proteomes" id="UP000001542">
    <property type="component" value="Unassembled WGS sequence"/>
</dbReference>
<feature type="region of interest" description="Disordered" evidence="2">
    <location>
        <begin position="571"/>
        <end position="595"/>
    </location>
</feature>
<feature type="compositionally biased region" description="Basic and acidic residues" evidence="2">
    <location>
        <begin position="572"/>
        <end position="583"/>
    </location>
</feature>
<sequence>MSSATSDLLHKIDGALQTTSSCQDTDALLNDCFLSSPSDDVDITDSTCSKLSEESITFTKSSIYDTNNAYSVLKSSSFIDNSDDSDFDFEESQDNSSIHIIPSTDTEIKSFLSLFNAKFGFEAKNLNEVIESCNKLLIKSTDRKEKSESFTKESKSVQQLVEKIEKLENENRSLKESITTLSQEKISITTQLTNLQNQINSLDKENTSLKSDKASVQSVVKQMHNIMEVQLTDLSKLGQQRLKLVDIINKQTRLISDLENIKTPQTVIQQAVQIHDQNTITTQEKSEDNYNLLVSMLKVVEDNVSAEISSQIKLIEENSVLSVHERILLIIKKLTNTIDEQNQKLADNASSSAAASKEILSLKNKCSQLIRTFQEQLQFIKTLSSSKDLQTIISGENFSSEFKQDIVRRYYTLTKFVDEVIGEISGEKFAESFSAPSQIDQSHVYDLLTTHDIDEQLETILGKISDDNYDALEVMNILAAQLFINGILKSHISELNNRMAVVQREILISKQPQTTVEEDSLRLLRKMQKQHLKIHNFLMKICRDDSGSLYEHLKRAFSTIAELTLSQSEISNSEKVEESKDEIQSSSQSSSQQQVVAADIISTREKEIREEYQDQIKTLLKTVKKLEQTNTKLTQKYNEEREFRKKVSNKVKQTSDELEKQKSMTREAESKVIAIEEASQRRIQSIEQEKANAEAIISQQSSLKDQILTLTENHRKEIQDYADKLEAAQSKINALRKKNEEILSNVQRIKKQRHQLGNQIERLQCANRMLQDTIDVQNARVKRDMNDQMAEIQVQLATANRELSKQTSLNEELASKCQKLANDLATVSAAKKTCELKLRTAEERIMIEKTGFQSKITTKQTVTQAAQSSKVVELQKEIENATIKIVASLLVSEKPENLLDAIDKLLEELTSLRNLRSNYINTIDSVSRTQKLLNVDNQKEIAAAVEKLLKDIEVMKLEKVMETPKSPNKNDEEKQQRMQKIYENAQNSLRQWENWARRLNGVIHEGDTKTVCDNSELRLALEECILASLSHRQIFDRVMSLRSQKSLLMRFDKRLLGPAERNVGIRQIMILAVAMRRMQKLAGCVPLSPFANLNV</sequence>
<feature type="coiled-coil region" evidence="1">
    <location>
        <begin position="150"/>
        <end position="212"/>
    </location>
</feature>
<dbReference type="InParanoid" id="A2FLT2"/>
<feature type="compositionally biased region" description="Low complexity" evidence="2">
    <location>
        <begin position="584"/>
        <end position="594"/>
    </location>
</feature>
<dbReference type="STRING" id="5722.A2FLT2"/>
<keyword evidence="1" id="KW-0175">Coiled coil</keyword>
<dbReference type="KEGG" id="tva:4751863"/>
<evidence type="ECO:0000313" key="3">
    <source>
        <dbReference type="EMBL" id="EAX94135.1"/>
    </source>
</evidence>
<feature type="coiled-coil region" evidence="1">
    <location>
        <begin position="609"/>
        <end position="816"/>
    </location>
</feature>
<gene>
    <name evidence="3" type="ORF">TVAG_080410</name>
</gene>
<proteinExistence type="predicted"/>
<evidence type="ECO:0000313" key="4">
    <source>
        <dbReference type="Proteomes" id="UP000001542"/>
    </source>
</evidence>
<reference evidence="3" key="1">
    <citation type="submission" date="2006-10" db="EMBL/GenBank/DDBJ databases">
        <authorList>
            <person name="Amadeo P."/>
            <person name="Zhao Q."/>
            <person name="Wortman J."/>
            <person name="Fraser-Liggett C."/>
            <person name="Carlton J."/>
        </authorList>
    </citation>
    <scope>NUCLEOTIDE SEQUENCE</scope>
    <source>
        <strain evidence="3">G3</strain>
    </source>
</reference>
<dbReference type="AlphaFoldDB" id="A2FLT2"/>
<dbReference type="RefSeq" id="XP_001307065.1">
    <property type="nucleotide sequence ID" value="XM_001307064.1"/>
</dbReference>
<dbReference type="SMR" id="A2FLT2"/>
<protein>
    <submittedName>
        <fullName evidence="3">Uncharacterized protein</fullName>
    </submittedName>
</protein>
<dbReference type="EMBL" id="DS113874">
    <property type="protein sequence ID" value="EAX94135.1"/>
    <property type="molecule type" value="Genomic_DNA"/>
</dbReference>
<evidence type="ECO:0000256" key="2">
    <source>
        <dbReference type="SAM" id="MobiDB-lite"/>
    </source>
</evidence>
<keyword evidence="4" id="KW-1185">Reference proteome</keyword>
<reference evidence="3" key="2">
    <citation type="journal article" date="2007" name="Science">
        <title>Draft genome sequence of the sexually transmitted pathogen Trichomonas vaginalis.</title>
        <authorList>
            <person name="Carlton J.M."/>
            <person name="Hirt R.P."/>
            <person name="Silva J.C."/>
            <person name="Delcher A.L."/>
            <person name="Schatz M."/>
            <person name="Zhao Q."/>
            <person name="Wortman J.R."/>
            <person name="Bidwell S.L."/>
            <person name="Alsmark U.C.M."/>
            <person name="Besteiro S."/>
            <person name="Sicheritz-Ponten T."/>
            <person name="Noel C.J."/>
            <person name="Dacks J.B."/>
            <person name="Foster P.G."/>
            <person name="Simillion C."/>
            <person name="Van de Peer Y."/>
            <person name="Miranda-Saavedra D."/>
            <person name="Barton G.J."/>
            <person name="Westrop G.D."/>
            <person name="Mueller S."/>
            <person name="Dessi D."/>
            <person name="Fiori P.L."/>
            <person name="Ren Q."/>
            <person name="Paulsen I."/>
            <person name="Zhang H."/>
            <person name="Bastida-Corcuera F.D."/>
            <person name="Simoes-Barbosa A."/>
            <person name="Brown M.T."/>
            <person name="Hayes R.D."/>
            <person name="Mukherjee M."/>
            <person name="Okumura C.Y."/>
            <person name="Schneider R."/>
            <person name="Smith A.J."/>
            <person name="Vanacova S."/>
            <person name="Villalvazo M."/>
            <person name="Haas B.J."/>
            <person name="Pertea M."/>
            <person name="Feldblyum T.V."/>
            <person name="Utterback T.R."/>
            <person name="Shu C.L."/>
            <person name="Osoegawa K."/>
            <person name="de Jong P.J."/>
            <person name="Hrdy I."/>
            <person name="Horvathova L."/>
            <person name="Zubacova Z."/>
            <person name="Dolezal P."/>
            <person name="Malik S.B."/>
            <person name="Logsdon J.M. Jr."/>
            <person name="Henze K."/>
            <person name="Gupta A."/>
            <person name="Wang C.C."/>
            <person name="Dunne R.L."/>
            <person name="Upcroft J.A."/>
            <person name="Upcroft P."/>
            <person name="White O."/>
            <person name="Salzberg S.L."/>
            <person name="Tang P."/>
            <person name="Chiu C.-H."/>
            <person name="Lee Y.-S."/>
            <person name="Embley T.M."/>
            <person name="Coombs G.H."/>
            <person name="Mottram J.C."/>
            <person name="Tachezy J."/>
            <person name="Fraser-Liggett C.M."/>
            <person name="Johnson P.J."/>
        </authorList>
    </citation>
    <scope>NUCLEOTIDE SEQUENCE [LARGE SCALE GENOMIC DNA]</scope>
    <source>
        <strain evidence="3">G3</strain>
    </source>
</reference>
<dbReference type="VEuPathDB" id="TrichDB:TVAG_080410"/>
<name>A2FLT2_TRIV3</name>
<dbReference type="VEuPathDB" id="TrichDB:TVAGG3_0260120"/>